<organism evidence="3 4">
    <name type="scientific">Hymenobacter ginsengisoli</name>
    <dbReference type="NCBI Taxonomy" id="1051626"/>
    <lineage>
        <taxon>Bacteria</taxon>
        <taxon>Pseudomonadati</taxon>
        <taxon>Bacteroidota</taxon>
        <taxon>Cytophagia</taxon>
        <taxon>Cytophagales</taxon>
        <taxon>Hymenobacteraceae</taxon>
        <taxon>Hymenobacter</taxon>
    </lineage>
</organism>
<keyword evidence="4" id="KW-1185">Reference proteome</keyword>
<dbReference type="Proteomes" id="UP001501243">
    <property type="component" value="Unassembled WGS sequence"/>
</dbReference>
<protein>
    <submittedName>
        <fullName evidence="3">VOC family protein</fullName>
    </submittedName>
</protein>
<evidence type="ECO:0000313" key="3">
    <source>
        <dbReference type="EMBL" id="GAA4494526.1"/>
    </source>
</evidence>
<keyword evidence="1" id="KW-0479">Metal-binding</keyword>
<gene>
    <name evidence="3" type="ORF">GCM10023172_04830</name>
</gene>
<sequence>MALSLLGVHHLAIISTDYAVSKRFYTEVLGLEILAETYRAERESYKLDLALNGRYLVELFSFPSPPPRASRPEAAGLRHLAFAVADVAAAAQHLAGHGVACEPIRVDELTGRRFTFFFDPDGLPLEFYEA</sequence>
<dbReference type="Gene3D" id="3.10.180.10">
    <property type="entry name" value="2,3-Dihydroxybiphenyl 1,2-Dioxygenase, domain 1"/>
    <property type="match status" value="1"/>
</dbReference>
<feature type="domain" description="VOC" evidence="2">
    <location>
        <begin position="7"/>
        <end position="130"/>
    </location>
</feature>
<evidence type="ECO:0000313" key="4">
    <source>
        <dbReference type="Proteomes" id="UP001501243"/>
    </source>
</evidence>
<evidence type="ECO:0000259" key="2">
    <source>
        <dbReference type="PROSITE" id="PS51819"/>
    </source>
</evidence>
<dbReference type="NCBIfam" id="NF008551">
    <property type="entry name" value="PRK11478.1"/>
    <property type="match status" value="1"/>
</dbReference>
<dbReference type="PANTHER" id="PTHR36113">
    <property type="entry name" value="LYASE, PUTATIVE-RELATED-RELATED"/>
    <property type="match status" value="1"/>
</dbReference>
<accession>A0ABP8PX74</accession>
<dbReference type="PROSITE" id="PS51819">
    <property type="entry name" value="VOC"/>
    <property type="match status" value="1"/>
</dbReference>
<dbReference type="RefSeq" id="WP_208130450.1">
    <property type="nucleotide sequence ID" value="NZ_BAABGQ010000003.1"/>
</dbReference>
<dbReference type="SUPFAM" id="SSF54593">
    <property type="entry name" value="Glyoxalase/Bleomycin resistance protein/Dihydroxybiphenyl dioxygenase"/>
    <property type="match status" value="1"/>
</dbReference>
<dbReference type="InterPro" id="IPR029068">
    <property type="entry name" value="Glyas_Bleomycin-R_OHBP_Dase"/>
</dbReference>
<dbReference type="PANTHER" id="PTHR36113:SF6">
    <property type="entry name" value="FOSFOMYCIN RESISTANCE PROTEIN FOSX"/>
    <property type="match status" value="1"/>
</dbReference>
<dbReference type="InterPro" id="IPR037523">
    <property type="entry name" value="VOC_core"/>
</dbReference>
<comment type="caution">
    <text evidence="3">The sequence shown here is derived from an EMBL/GenBank/DDBJ whole genome shotgun (WGS) entry which is preliminary data.</text>
</comment>
<dbReference type="InterPro" id="IPR051332">
    <property type="entry name" value="Fosfomycin_Res_Enzymes"/>
</dbReference>
<dbReference type="InterPro" id="IPR004360">
    <property type="entry name" value="Glyas_Fos-R_dOase_dom"/>
</dbReference>
<proteinExistence type="predicted"/>
<evidence type="ECO:0000256" key="1">
    <source>
        <dbReference type="ARBA" id="ARBA00022723"/>
    </source>
</evidence>
<reference evidence="4" key="1">
    <citation type="journal article" date="2019" name="Int. J. Syst. Evol. Microbiol.">
        <title>The Global Catalogue of Microorganisms (GCM) 10K type strain sequencing project: providing services to taxonomists for standard genome sequencing and annotation.</title>
        <authorList>
            <consortium name="The Broad Institute Genomics Platform"/>
            <consortium name="The Broad Institute Genome Sequencing Center for Infectious Disease"/>
            <person name="Wu L."/>
            <person name="Ma J."/>
        </authorList>
    </citation>
    <scope>NUCLEOTIDE SEQUENCE [LARGE SCALE GENOMIC DNA]</scope>
    <source>
        <strain evidence="4">JCM 17841</strain>
    </source>
</reference>
<dbReference type="Pfam" id="PF00903">
    <property type="entry name" value="Glyoxalase"/>
    <property type="match status" value="1"/>
</dbReference>
<dbReference type="EMBL" id="BAABGQ010000003">
    <property type="protein sequence ID" value="GAA4494526.1"/>
    <property type="molecule type" value="Genomic_DNA"/>
</dbReference>
<name>A0ABP8PX74_9BACT</name>